<reference evidence="3" key="1">
    <citation type="submission" date="2022-01" db="EMBL/GenBank/DDBJ databases">
        <authorList>
            <person name="King R."/>
        </authorList>
    </citation>
    <scope>NUCLEOTIDE SEQUENCE</scope>
</reference>
<feature type="compositionally biased region" description="Basic and acidic residues" evidence="2">
    <location>
        <begin position="1245"/>
        <end position="1261"/>
    </location>
</feature>
<dbReference type="GO" id="GO:0005829">
    <property type="term" value="C:cytosol"/>
    <property type="evidence" value="ECO:0007669"/>
    <property type="project" value="TreeGrafter"/>
</dbReference>
<dbReference type="GO" id="GO:0046580">
    <property type="term" value="P:negative regulation of Ras protein signal transduction"/>
    <property type="evidence" value="ECO:0007669"/>
    <property type="project" value="TreeGrafter"/>
</dbReference>
<feature type="region of interest" description="Disordered" evidence="2">
    <location>
        <begin position="1304"/>
        <end position="1323"/>
    </location>
</feature>
<dbReference type="PANTHER" id="PTHR12365">
    <property type="entry name" value="SPROUTY"/>
    <property type="match status" value="1"/>
</dbReference>
<evidence type="ECO:0000256" key="2">
    <source>
        <dbReference type="SAM" id="MobiDB-lite"/>
    </source>
</evidence>
<protein>
    <submittedName>
        <fullName evidence="3">Uncharacterized protein</fullName>
    </submittedName>
</protein>
<dbReference type="GO" id="GO:0040037">
    <property type="term" value="P:negative regulation of fibroblast growth factor receptor signaling pathway"/>
    <property type="evidence" value="ECO:0007669"/>
    <property type="project" value="TreeGrafter"/>
</dbReference>
<sequence length="1525" mass="171295">MKNIGNQPIITDLVENTVSHISKFSWKTSEGKILELFACKEESEKLIFLKFQIFPVENSNMKNLGNQPTKTELVENTVSHISKFSWKTSEGKILTLFACKGESEKLIFSKFQISPVKNNNMKNIGNQATITNLVENTVSHISKFSWKTSEGKILELFACKEESEKLIFLKFQIFPVENSNMKNLGNQPTKTELVENTVSHISKFSWKTSEGKILTLFACKGEGEKLIFPKFQISPVKNNNMKNIGNQPTITNLVENTVSHISKFSWKTSEGKILELFACKEESEKLIFLKFQIFPVENSNMKNLGNQPTKTELVENTVSHISKFSWKTSEGKILTLFACKGEGEELIFPKFQISPVKNNNMKNIGNQATITNLVENTVSHISKFSWKTSEGKILELFACKEESEKLIFLKFQIFPVENSNMKNLGNQPTKTELVENTVSHISKFSWKTSEGKILTLFACKGEGEKLIFPKFQISPVKNNNMKNIGNQATITNLVENTVSHISKFSWKTSEGKILELFACKEESEKLIFLKFQIFPVENSNMKNLGNQPTKTELVENTVSHISKFSWKTSEGKILTLFACKGEGEKLIFPKFQISPVKNNNMKNIGNQATITNLVENTVSHISKFSWKTSEGKILELFACKEESEKLIFLKFQIFPVENSNMKNLGNQPTKTELVENTVSHISKFSWKTSEGKILTLFACKGEGEELIFPKFQISPVKNNNMKNIGNQATITNLVENTVSHISKFSWKTSEGKILELFACKEESEKLIFLKFQIFPVENSNMKNLGNQPTKTELVENTVSHISKFSWKTSEGKILTLFACKGEGEELIFPKFQISPVKNNNMKNIGNQATITNLVENTVSHISKFSWKTSEGKILELFACKEESEKLIFLKFQIFPVENSNMKNLGNQPTKTELVENTVSHISKFSWKTSEGKILTLFACKGEGEELIFPKFQISPVKNNNMKNIGNQATITNLVENTVSHISKFSWKTSEGKILELFACKEESEKLIFLKFQIFPVENSNMKNLGNQPTKTELVENTVSHISKFSWKTSEGKILTLFACKGEGEELIFPKFQISPVKNNNMKNIGNQATITNLVENTVSHISKFSWKTSEGKILELFACKEESEKLIFLKFQIFPVENSNMKNLGNQPTKTELVENTVSHISKFSWKTSEGKILTLFASKGEGEKLIFPKFQISPVKNNNMKNIGNQATITNLVENTVSHISKFSWKTSEGKILELFACKEEKKKSSSDDGHARYRPDRLRLPLSAPGPGMDGNDFPSAPQRGPISGPVPINIPLIALRPSSPPPLTSVSLTVPRPEAERRDNEYVETPLRGPLTAASSPAPVHRLPAPAPPQGPISKQPISFSKTSSQAVPAACANSRPSIMCTVCGRCKCATCRAPKPLPQYWSCNGACLLSADTIVDYASCLCCVKGLFYHCSEADDVENTAADDPCSCGPDRRFARWSCLAGIACVLPCLWLYWPLRGAKRAVELCYERHSRSGCRCRPPKQPPRPPPDKRLLGNDSLQDF</sequence>
<accession>A0A9N9MGR3</accession>
<comment type="similarity">
    <text evidence="1">Belongs to the sprouty family.</text>
</comment>
<evidence type="ECO:0000313" key="4">
    <source>
        <dbReference type="Proteomes" id="UP001152799"/>
    </source>
</evidence>
<dbReference type="InterPro" id="IPR051192">
    <property type="entry name" value="Sprouty_domain"/>
</dbReference>
<organism evidence="3 4">
    <name type="scientific">Ceutorhynchus assimilis</name>
    <name type="common">cabbage seed weevil</name>
    <dbReference type="NCBI Taxonomy" id="467358"/>
    <lineage>
        <taxon>Eukaryota</taxon>
        <taxon>Metazoa</taxon>
        <taxon>Ecdysozoa</taxon>
        <taxon>Arthropoda</taxon>
        <taxon>Hexapoda</taxon>
        <taxon>Insecta</taxon>
        <taxon>Pterygota</taxon>
        <taxon>Neoptera</taxon>
        <taxon>Endopterygota</taxon>
        <taxon>Coleoptera</taxon>
        <taxon>Polyphaga</taxon>
        <taxon>Cucujiformia</taxon>
        <taxon>Curculionidae</taxon>
        <taxon>Ceutorhynchinae</taxon>
        <taxon>Ceutorhynchus</taxon>
    </lineage>
</organism>
<dbReference type="EMBL" id="OU892288">
    <property type="protein sequence ID" value="CAG9762805.1"/>
    <property type="molecule type" value="Genomic_DNA"/>
</dbReference>
<name>A0A9N9MGR3_9CUCU</name>
<evidence type="ECO:0000256" key="1">
    <source>
        <dbReference type="ARBA" id="ARBA00010964"/>
    </source>
</evidence>
<dbReference type="OrthoDB" id="10038884at2759"/>
<dbReference type="Proteomes" id="UP001152799">
    <property type="component" value="Chromosome 12"/>
</dbReference>
<dbReference type="Pfam" id="PF05210">
    <property type="entry name" value="Sprouty"/>
    <property type="match status" value="1"/>
</dbReference>
<dbReference type="GO" id="GO:0016020">
    <property type="term" value="C:membrane"/>
    <property type="evidence" value="ECO:0007669"/>
    <property type="project" value="InterPro"/>
</dbReference>
<keyword evidence="4" id="KW-1185">Reference proteome</keyword>
<dbReference type="PANTHER" id="PTHR12365:SF7">
    <property type="entry name" value="PROTEIN SPROUTY"/>
    <property type="match status" value="1"/>
</dbReference>
<dbReference type="GO" id="GO:0048513">
    <property type="term" value="P:animal organ development"/>
    <property type="evidence" value="ECO:0007669"/>
    <property type="project" value="TreeGrafter"/>
</dbReference>
<evidence type="ECO:0000313" key="3">
    <source>
        <dbReference type="EMBL" id="CAG9762805.1"/>
    </source>
</evidence>
<gene>
    <name evidence="3" type="ORF">CEUTPL_LOCUS3478</name>
</gene>
<feature type="region of interest" description="Disordered" evidence="2">
    <location>
        <begin position="1497"/>
        <end position="1525"/>
    </location>
</feature>
<dbReference type="InterPro" id="IPR007875">
    <property type="entry name" value="Sprouty"/>
</dbReference>
<proteinExistence type="inferred from homology"/>
<feature type="region of interest" description="Disordered" evidence="2">
    <location>
        <begin position="1245"/>
        <end position="1287"/>
    </location>
</feature>